<organism evidence="5 6">
    <name type="scientific">Glonium stellatum</name>
    <dbReference type="NCBI Taxonomy" id="574774"/>
    <lineage>
        <taxon>Eukaryota</taxon>
        <taxon>Fungi</taxon>
        <taxon>Dikarya</taxon>
        <taxon>Ascomycota</taxon>
        <taxon>Pezizomycotina</taxon>
        <taxon>Dothideomycetes</taxon>
        <taxon>Pleosporomycetidae</taxon>
        <taxon>Gloniales</taxon>
        <taxon>Gloniaceae</taxon>
        <taxon>Glonium</taxon>
    </lineage>
</organism>
<dbReference type="Gene3D" id="3.40.50.150">
    <property type="entry name" value="Vaccinia Virus protein VP39"/>
    <property type="match status" value="1"/>
</dbReference>
<evidence type="ECO:0000256" key="4">
    <source>
        <dbReference type="ARBA" id="ARBA00023453"/>
    </source>
</evidence>
<dbReference type="Proteomes" id="UP000250140">
    <property type="component" value="Unassembled WGS sequence"/>
</dbReference>
<keyword evidence="1 5" id="KW-0489">Methyltransferase</keyword>
<dbReference type="PROSITE" id="PS51682">
    <property type="entry name" value="SAM_OMT_I"/>
    <property type="match status" value="1"/>
</dbReference>
<comment type="similarity">
    <text evidence="4">Belongs to the class I-like SAM-binding methyltransferase superfamily. Cation-dependent O-methyltransferase family.</text>
</comment>
<evidence type="ECO:0000313" key="6">
    <source>
        <dbReference type="Proteomes" id="UP000250140"/>
    </source>
</evidence>
<keyword evidence="3" id="KW-0949">S-adenosyl-L-methionine</keyword>
<dbReference type="EMBL" id="KV750820">
    <property type="protein sequence ID" value="OCL03069.1"/>
    <property type="molecule type" value="Genomic_DNA"/>
</dbReference>
<keyword evidence="6" id="KW-1185">Reference proteome</keyword>
<evidence type="ECO:0000256" key="3">
    <source>
        <dbReference type="ARBA" id="ARBA00022691"/>
    </source>
</evidence>
<reference evidence="5 6" key="1">
    <citation type="journal article" date="2016" name="Nat. Commun.">
        <title>Ectomycorrhizal ecology is imprinted in the genome of the dominant symbiotic fungus Cenococcum geophilum.</title>
        <authorList>
            <consortium name="DOE Joint Genome Institute"/>
            <person name="Peter M."/>
            <person name="Kohler A."/>
            <person name="Ohm R.A."/>
            <person name="Kuo A."/>
            <person name="Krutzmann J."/>
            <person name="Morin E."/>
            <person name="Arend M."/>
            <person name="Barry K.W."/>
            <person name="Binder M."/>
            <person name="Choi C."/>
            <person name="Clum A."/>
            <person name="Copeland A."/>
            <person name="Grisel N."/>
            <person name="Haridas S."/>
            <person name="Kipfer T."/>
            <person name="LaButti K."/>
            <person name="Lindquist E."/>
            <person name="Lipzen A."/>
            <person name="Maire R."/>
            <person name="Meier B."/>
            <person name="Mihaltcheva S."/>
            <person name="Molinier V."/>
            <person name="Murat C."/>
            <person name="Poggeler S."/>
            <person name="Quandt C.A."/>
            <person name="Sperisen C."/>
            <person name="Tritt A."/>
            <person name="Tisserant E."/>
            <person name="Crous P.W."/>
            <person name="Henrissat B."/>
            <person name="Nehls U."/>
            <person name="Egli S."/>
            <person name="Spatafora J.W."/>
            <person name="Grigoriev I.V."/>
            <person name="Martin F.M."/>
        </authorList>
    </citation>
    <scope>NUCLEOTIDE SEQUENCE [LARGE SCALE GENOMIC DNA]</scope>
    <source>
        <strain evidence="5 6">CBS 207.34</strain>
    </source>
</reference>
<dbReference type="OrthoDB" id="10251242at2759"/>
<dbReference type="InterPro" id="IPR002935">
    <property type="entry name" value="SAM_O-MeTrfase"/>
</dbReference>
<proteinExistence type="inferred from homology"/>
<dbReference type="SUPFAM" id="SSF53335">
    <property type="entry name" value="S-adenosyl-L-methionine-dependent methyltransferases"/>
    <property type="match status" value="1"/>
</dbReference>
<dbReference type="InterPro" id="IPR029063">
    <property type="entry name" value="SAM-dependent_MTases_sf"/>
</dbReference>
<dbReference type="Pfam" id="PF01596">
    <property type="entry name" value="Methyltransf_3"/>
    <property type="match status" value="1"/>
</dbReference>
<dbReference type="PANTHER" id="PTHR10509">
    <property type="entry name" value="O-METHYLTRANSFERASE-RELATED"/>
    <property type="match status" value="1"/>
</dbReference>
<keyword evidence="2 5" id="KW-0808">Transferase</keyword>
<sequence>MSIPTFENQLEKIGNIEATAQALLNPDPRLKHALSASEAAGLPNICISDQQGQYLSILCQLIGAKNVLELGCLGGYSTIWLAKNGAHVTSIEINPKHREVALANTKGQGLDNVEVILGSALDVLPKFVEEGKKFDFVFIDAGWDDQWENFELAVKLTRVGGCIYVDNVVMKMLYTEEGGSVESLVEKVGKVKEVDATLVNTIAGFRGHREGMIDGFLLAVVKE</sequence>
<dbReference type="GO" id="GO:0032259">
    <property type="term" value="P:methylation"/>
    <property type="evidence" value="ECO:0007669"/>
    <property type="project" value="UniProtKB-KW"/>
</dbReference>
<gene>
    <name evidence="5" type="ORF">AOQ84DRAFT_357084</name>
</gene>
<dbReference type="GO" id="GO:0008757">
    <property type="term" value="F:S-adenosylmethionine-dependent methyltransferase activity"/>
    <property type="evidence" value="ECO:0007669"/>
    <property type="project" value="TreeGrafter"/>
</dbReference>
<evidence type="ECO:0000256" key="2">
    <source>
        <dbReference type="ARBA" id="ARBA00022679"/>
    </source>
</evidence>
<dbReference type="GO" id="GO:0008171">
    <property type="term" value="F:O-methyltransferase activity"/>
    <property type="evidence" value="ECO:0007669"/>
    <property type="project" value="InterPro"/>
</dbReference>
<evidence type="ECO:0000256" key="1">
    <source>
        <dbReference type="ARBA" id="ARBA00022603"/>
    </source>
</evidence>
<evidence type="ECO:0000313" key="5">
    <source>
        <dbReference type="EMBL" id="OCL03069.1"/>
    </source>
</evidence>
<dbReference type="AlphaFoldDB" id="A0A8E2EQM9"/>
<dbReference type="PANTHER" id="PTHR10509:SF14">
    <property type="entry name" value="CAFFEOYL-COA O-METHYLTRANSFERASE 3-RELATED"/>
    <property type="match status" value="1"/>
</dbReference>
<dbReference type="InterPro" id="IPR050362">
    <property type="entry name" value="Cation-dep_OMT"/>
</dbReference>
<name>A0A8E2EQM9_9PEZI</name>
<accession>A0A8E2EQM9</accession>
<dbReference type="CDD" id="cd02440">
    <property type="entry name" value="AdoMet_MTases"/>
    <property type="match status" value="1"/>
</dbReference>
<protein>
    <submittedName>
        <fullName evidence="5">O-methyltransferase, family 3</fullName>
    </submittedName>
</protein>